<protein>
    <submittedName>
        <fullName evidence="1">Uncharacterized protein</fullName>
    </submittedName>
</protein>
<gene>
    <name evidence="1" type="ORF">S01H4_37345</name>
</gene>
<sequence>MGQCVPLIERTYDVMLPSGRTAKVNVFDMNLALFCGGNSYVQLTDTSWIKAKYLQEVH</sequence>
<evidence type="ECO:0000313" key="1">
    <source>
        <dbReference type="EMBL" id="GAG99531.1"/>
    </source>
</evidence>
<accession>X1DT11</accession>
<organism evidence="1">
    <name type="scientific">marine sediment metagenome</name>
    <dbReference type="NCBI Taxonomy" id="412755"/>
    <lineage>
        <taxon>unclassified sequences</taxon>
        <taxon>metagenomes</taxon>
        <taxon>ecological metagenomes</taxon>
    </lineage>
</organism>
<dbReference type="EMBL" id="BART01020055">
    <property type="protein sequence ID" value="GAG99531.1"/>
    <property type="molecule type" value="Genomic_DNA"/>
</dbReference>
<comment type="caution">
    <text evidence="1">The sequence shown here is derived from an EMBL/GenBank/DDBJ whole genome shotgun (WGS) entry which is preliminary data.</text>
</comment>
<dbReference type="AlphaFoldDB" id="X1DT11"/>
<proteinExistence type="predicted"/>
<reference evidence="1" key="1">
    <citation type="journal article" date="2014" name="Front. Microbiol.">
        <title>High frequency of phylogenetically diverse reductive dehalogenase-homologous genes in deep subseafloor sedimentary metagenomes.</title>
        <authorList>
            <person name="Kawai M."/>
            <person name="Futagami T."/>
            <person name="Toyoda A."/>
            <person name="Takaki Y."/>
            <person name="Nishi S."/>
            <person name="Hori S."/>
            <person name="Arai W."/>
            <person name="Tsubouchi T."/>
            <person name="Morono Y."/>
            <person name="Uchiyama I."/>
            <person name="Ito T."/>
            <person name="Fujiyama A."/>
            <person name="Inagaki F."/>
            <person name="Takami H."/>
        </authorList>
    </citation>
    <scope>NUCLEOTIDE SEQUENCE</scope>
    <source>
        <strain evidence="1">Expedition CK06-06</strain>
    </source>
</reference>
<name>X1DT11_9ZZZZ</name>